<proteinExistence type="inferred from homology"/>
<evidence type="ECO:0000259" key="4">
    <source>
        <dbReference type="PROSITE" id="PS50893"/>
    </source>
</evidence>
<dbReference type="AlphaFoldDB" id="A0A562T1B5"/>
<evidence type="ECO:0000313" key="6">
    <source>
        <dbReference type="Proteomes" id="UP000320593"/>
    </source>
</evidence>
<dbReference type="CDD" id="cd03230">
    <property type="entry name" value="ABC_DR_subfamily_A"/>
    <property type="match status" value="1"/>
</dbReference>
<dbReference type="SMART" id="SM00382">
    <property type="entry name" value="AAA"/>
    <property type="match status" value="1"/>
</dbReference>
<evidence type="ECO:0000313" key="5">
    <source>
        <dbReference type="EMBL" id="TWI87447.1"/>
    </source>
</evidence>
<name>A0A562T1B5_9HYPH</name>
<feature type="domain" description="ABC transporter" evidence="4">
    <location>
        <begin position="11"/>
        <end position="240"/>
    </location>
</feature>
<reference evidence="5 6" key="1">
    <citation type="submission" date="2019-07" db="EMBL/GenBank/DDBJ databases">
        <title>Genomic Encyclopedia of Archaeal and Bacterial Type Strains, Phase II (KMG-II): from individual species to whole genera.</title>
        <authorList>
            <person name="Goeker M."/>
        </authorList>
    </citation>
    <scope>NUCLEOTIDE SEQUENCE [LARGE SCALE GENOMIC DNA]</scope>
    <source>
        <strain evidence="5 6">ATCC BAA-252</strain>
    </source>
</reference>
<protein>
    <submittedName>
        <fullName evidence="5">ABC-2 type transport system ATP-binding protein</fullName>
    </submittedName>
</protein>
<dbReference type="RefSeq" id="WP_208995075.1">
    <property type="nucleotide sequence ID" value="NZ_SMLY01000081.1"/>
</dbReference>
<evidence type="ECO:0000256" key="3">
    <source>
        <dbReference type="ARBA" id="ARBA00022840"/>
    </source>
</evidence>
<keyword evidence="6" id="KW-1185">Reference proteome</keyword>
<dbReference type="SUPFAM" id="SSF52540">
    <property type="entry name" value="P-loop containing nucleoside triphosphate hydrolases"/>
    <property type="match status" value="1"/>
</dbReference>
<dbReference type="EMBL" id="VLLF01000004">
    <property type="protein sequence ID" value="TWI87447.1"/>
    <property type="molecule type" value="Genomic_DNA"/>
</dbReference>
<keyword evidence="3 5" id="KW-0067">ATP-binding</keyword>
<dbReference type="InterPro" id="IPR027417">
    <property type="entry name" value="P-loop_NTPase"/>
</dbReference>
<comment type="caution">
    <text evidence="5">The sequence shown here is derived from an EMBL/GenBank/DDBJ whole genome shotgun (WGS) entry which is preliminary data.</text>
</comment>
<gene>
    <name evidence="5" type="ORF">JM93_02012</name>
</gene>
<keyword evidence="2" id="KW-0547">Nucleotide-binding</keyword>
<dbReference type="Pfam" id="PF00005">
    <property type="entry name" value="ABC_tran"/>
    <property type="match status" value="1"/>
</dbReference>
<dbReference type="Proteomes" id="UP000320593">
    <property type="component" value="Unassembled WGS sequence"/>
</dbReference>
<dbReference type="Gene3D" id="3.40.50.300">
    <property type="entry name" value="P-loop containing nucleotide triphosphate hydrolases"/>
    <property type="match status" value="1"/>
</dbReference>
<dbReference type="InterPro" id="IPR017871">
    <property type="entry name" value="ABC_transporter-like_CS"/>
</dbReference>
<evidence type="ECO:0000256" key="1">
    <source>
        <dbReference type="ARBA" id="ARBA00005417"/>
    </source>
</evidence>
<dbReference type="GO" id="GO:0016887">
    <property type="term" value="F:ATP hydrolysis activity"/>
    <property type="evidence" value="ECO:0007669"/>
    <property type="project" value="InterPro"/>
</dbReference>
<dbReference type="GO" id="GO:0005524">
    <property type="term" value="F:ATP binding"/>
    <property type="evidence" value="ECO:0007669"/>
    <property type="project" value="UniProtKB-KW"/>
</dbReference>
<dbReference type="PROSITE" id="PS00211">
    <property type="entry name" value="ABC_TRANSPORTER_1"/>
    <property type="match status" value="1"/>
</dbReference>
<dbReference type="PANTHER" id="PTHR43038">
    <property type="entry name" value="ATP-BINDING CASSETTE, SUB-FAMILY H, MEMBER 1"/>
    <property type="match status" value="1"/>
</dbReference>
<sequence length="313" mass="35173">MSRDFREQTVVKARGLTKKFKDFKAVDNLDLSIERGMIYGFLGPNGSGKTTAMRMLTGLLTPSEGSVEVLGLKVPKDAEALKYKIGYMTQTFSLYGDLTVFENLKFVAKIYGLRGSIQKKRIPELLERYELSELKDRFAGKMSGGQRQRLALAAAVIHKPLLLFLDEPTSAVDPESRRNFWEQLFDLSDAGTSIVVSTHFMDEAERCHKIAILEAGRKRADGTPEDLMHAMGANVYEVEGPDLRDMRLKLLALEDVVSAAQLGARLRVLVSRRVHNPEDWLTQRPEVRQATRISKVRPNLEDVFVTSTGEGRQ</sequence>
<dbReference type="InterPro" id="IPR003593">
    <property type="entry name" value="AAA+_ATPase"/>
</dbReference>
<dbReference type="PROSITE" id="PS50893">
    <property type="entry name" value="ABC_TRANSPORTER_2"/>
    <property type="match status" value="1"/>
</dbReference>
<accession>A0A562T1B5</accession>
<dbReference type="PANTHER" id="PTHR43038:SF3">
    <property type="entry name" value="ABC TRANSPORTER G FAMILY MEMBER 20 ISOFORM X1"/>
    <property type="match status" value="1"/>
</dbReference>
<comment type="similarity">
    <text evidence="1">Belongs to the ABC transporter superfamily.</text>
</comment>
<organism evidence="5 6">
    <name type="scientific">Roseibium hamelinense</name>
    <dbReference type="NCBI Taxonomy" id="150831"/>
    <lineage>
        <taxon>Bacteria</taxon>
        <taxon>Pseudomonadati</taxon>
        <taxon>Pseudomonadota</taxon>
        <taxon>Alphaproteobacteria</taxon>
        <taxon>Hyphomicrobiales</taxon>
        <taxon>Stappiaceae</taxon>
        <taxon>Roseibium</taxon>
    </lineage>
</organism>
<dbReference type="InterPro" id="IPR003439">
    <property type="entry name" value="ABC_transporter-like_ATP-bd"/>
</dbReference>
<evidence type="ECO:0000256" key="2">
    <source>
        <dbReference type="ARBA" id="ARBA00022741"/>
    </source>
</evidence>